<name>A0AAJ6N8T6_9PAST</name>
<reference evidence="1" key="1">
    <citation type="journal article" date="2023" name="Front. Microbiol.">
        <title>Phylogeography and host specificity of Pasteurellaceae pathogenic to sea-farmed fish in the north-east Atlantic.</title>
        <authorList>
            <person name="Gulla S."/>
            <person name="Colquhoun D.J."/>
            <person name="Olsen A.B."/>
            <person name="Spilsberg B."/>
            <person name="Lagesen K."/>
            <person name="Aakesson C.P."/>
            <person name="Strom S."/>
            <person name="Manji F."/>
            <person name="Birkbeck T.H."/>
            <person name="Nilsen H.K."/>
        </authorList>
    </citation>
    <scope>NUCLEOTIDE SEQUENCE</scope>
    <source>
        <strain evidence="1">TW16_20</strain>
    </source>
</reference>
<sequence>MKIILNKTLPVTIATAYLKLEKETKRLDIQQFLQDQNSIKDPIVRNRIREYLKTLGLLTDDGSLSSKGNKAKNSALVNIKEEGKYKVAFIDNDMVLGNRIIELQRENTQNATKEFKQFNNFKDRVWNAIESENYSLTHNNAYIEIKNKDKINITWQSETPFEKDELSYEKELLRSKNKQSKSKKISDESLIDAYISEIIPDYDREDGRLKVYFDNVQHNDQKSRFIANHWNKCRAWNGYSIKLQDIALKPYDLENATKWRDYLVAEELKKNYCSNDEFKNVVSDIEDKDAFSEFKQAFGKLTSDDFAKEYHKEKVIFWHLTAPQDLNPNEKIFENTLSIQEGELYSYQEIVNDLIDSYITYKLVTYYDRYILRDIQQQKALAFMDCFDSKNKTIITNKKESYKNFSQSNQVKVMDLPTKPPHDRYLILEKENGDMICFTMTNSLDYLHFNKNTNITSKQTTTVKQTVTFSKIGIQNLPENIKNLVKGK</sequence>
<comment type="caution">
    <text evidence="1">The sequence shown here is derived from an EMBL/GenBank/DDBJ whole genome shotgun (WGS) entry which is preliminary data.</text>
</comment>
<evidence type="ECO:0000313" key="1">
    <source>
        <dbReference type="EMBL" id="MDP8172300.1"/>
    </source>
</evidence>
<proteinExistence type="predicted"/>
<dbReference type="RefSeq" id="WP_306375064.1">
    <property type="nucleotide sequence ID" value="NZ_JASAYL010000004.1"/>
</dbReference>
<protein>
    <submittedName>
        <fullName evidence="1">Uncharacterized protein</fullName>
    </submittedName>
</protein>
<dbReference type="AlphaFoldDB" id="A0AAJ6N8T6"/>
<accession>A0AAJ6N8T6</accession>
<evidence type="ECO:0000313" key="2">
    <source>
        <dbReference type="Proteomes" id="UP001236239"/>
    </source>
</evidence>
<dbReference type="Proteomes" id="UP001236239">
    <property type="component" value="Unassembled WGS sequence"/>
</dbReference>
<organism evidence="1 2">
    <name type="scientific">Phocoenobacter skyensis</name>
    <dbReference type="NCBI Taxonomy" id="97481"/>
    <lineage>
        <taxon>Bacteria</taxon>
        <taxon>Pseudomonadati</taxon>
        <taxon>Pseudomonadota</taxon>
        <taxon>Gammaproteobacteria</taxon>
        <taxon>Pasteurellales</taxon>
        <taxon>Pasteurellaceae</taxon>
        <taxon>Phocoenobacter</taxon>
    </lineage>
</organism>
<gene>
    <name evidence="1" type="ORF">QJU93_02880</name>
</gene>
<dbReference type="EMBL" id="JASAYQ010000003">
    <property type="protein sequence ID" value="MDP8172300.1"/>
    <property type="molecule type" value="Genomic_DNA"/>
</dbReference>